<dbReference type="InterPro" id="IPR008312">
    <property type="entry name" value="T6SS_TssB1"/>
</dbReference>
<dbReference type="PIRSF" id="PIRSF028301">
    <property type="entry name" value="UCP028301"/>
    <property type="match status" value="1"/>
</dbReference>
<evidence type="ECO:0000313" key="1">
    <source>
        <dbReference type="EMBL" id="MFC6634134.1"/>
    </source>
</evidence>
<dbReference type="RefSeq" id="WP_193190042.1">
    <property type="nucleotide sequence ID" value="NZ_JACZFR010000011.1"/>
</dbReference>
<reference evidence="2" key="1">
    <citation type="journal article" date="2019" name="Int. J. Syst. Evol. Microbiol.">
        <title>The Global Catalogue of Microorganisms (GCM) 10K type strain sequencing project: providing services to taxonomists for standard genome sequencing and annotation.</title>
        <authorList>
            <consortium name="The Broad Institute Genomics Platform"/>
            <consortium name="The Broad Institute Genome Sequencing Center for Infectious Disease"/>
            <person name="Wu L."/>
            <person name="Ma J."/>
        </authorList>
    </citation>
    <scope>NUCLEOTIDE SEQUENCE [LARGE SCALE GENOMIC DNA]</scope>
    <source>
        <strain evidence="2">CGMCC 1.13718</strain>
    </source>
</reference>
<protein>
    <submittedName>
        <fullName evidence="1">Type VI secretion system contractile sheath small subunit</fullName>
    </submittedName>
</protein>
<dbReference type="PANTHER" id="PTHR35850:SF1">
    <property type="entry name" value="TYPE VI SECRETION SYSTEM SHEATH PROTEIN TSSB1"/>
    <property type="match status" value="1"/>
</dbReference>
<comment type="caution">
    <text evidence="1">The sequence shown here is derived from an EMBL/GenBank/DDBJ whole genome shotgun (WGS) entry which is preliminary data.</text>
</comment>
<dbReference type="NCBIfam" id="TIGR03358">
    <property type="entry name" value="VI_chp_5"/>
    <property type="match status" value="1"/>
</dbReference>
<proteinExistence type="predicted"/>
<dbReference type="Pfam" id="PF05591">
    <property type="entry name" value="T6SS_VipA"/>
    <property type="match status" value="1"/>
</dbReference>
<name>A0ABW1YRZ5_9GAMM</name>
<organism evidence="1 2">
    <name type="scientific">Microbulbifer taiwanensis</name>
    <dbReference type="NCBI Taxonomy" id="986746"/>
    <lineage>
        <taxon>Bacteria</taxon>
        <taxon>Pseudomonadati</taxon>
        <taxon>Pseudomonadota</taxon>
        <taxon>Gammaproteobacteria</taxon>
        <taxon>Cellvibrionales</taxon>
        <taxon>Microbulbiferaceae</taxon>
        <taxon>Microbulbifer</taxon>
    </lineage>
</organism>
<keyword evidence="2" id="KW-1185">Reference proteome</keyword>
<dbReference type="Proteomes" id="UP001596425">
    <property type="component" value="Unassembled WGS sequence"/>
</dbReference>
<sequence>MSESIHNKLKRVRKPRVHITYDVETNGAEVKKELPFVTGVMGDYSGDNAENRKALKERKFVQIDRDNFNDVMAKVNPKLNLQVENTLAGDGSKLGVDLDFNHIEDFSPEQIVEQVEPLKQLLEARSKLRDLLSKADRSEELEKVLEDILKSTENVGAISEQLGLGDKEGEKKEEESE</sequence>
<gene>
    <name evidence="1" type="primary">tssB</name>
    <name evidence="1" type="ORF">ACFQBM_12610</name>
</gene>
<dbReference type="PANTHER" id="PTHR35850">
    <property type="entry name" value="CYTOPLASMIC PROTEIN-RELATED"/>
    <property type="match status" value="1"/>
</dbReference>
<accession>A0ABW1YRZ5</accession>
<evidence type="ECO:0000313" key="2">
    <source>
        <dbReference type="Proteomes" id="UP001596425"/>
    </source>
</evidence>
<dbReference type="EMBL" id="JBHSVR010000001">
    <property type="protein sequence ID" value="MFC6634134.1"/>
    <property type="molecule type" value="Genomic_DNA"/>
</dbReference>